<reference evidence="2 3" key="1">
    <citation type="submission" date="2017-09" db="EMBL/GenBank/DDBJ databases">
        <title>Genome sequencing of Besnoitia besnoiti strain Bb-Ger1.</title>
        <authorList>
            <person name="Schares G."/>
            <person name="Venepally P."/>
            <person name="Lorenzi H.A."/>
        </authorList>
    </citation>
    <scope>NUCLEOTIDE SEQUENCE [LARGE SCALE GENOMIC DNA]</scope>
    <source>
        <strain evidence="2 3">Bb-Ger1</strain>
    </source>
</reference>
<dbReference type="Proteomes" id="UP000224006">
    <property type="component" value="Chromosome XI"/>
</dbReference>
<dbReference type="VEuPathDB" id="ToxoDB:BESB_020540"/>
<organism evidence="2 3">
    <name type="scientific">Besnoitia besnoiti</name>
    <name type="common">Apicomplexan protozoan</name>
    <dbReference type="NCBI Taxonomy" id="94643"/>
    <lineage>
        <taxon>Eukaryota</taxon>
        <taxon>Sar</taxon>
        <taxon>Alveolata</taxon>
        <taxon>Apicomplexa</taxon>
        <taxon>Conoidasida</taxon>
        <taxon>Coccidia</taxon>
        <taxon>Eucoccidiorida</taxon>
        <taxon>Eimeriorina</taxon>
        <taxon>Sarcocystidae</taxon>
        <taxon>Besnoitia</taxon>
    </lineage>
</organism>
<feature type="region of interest" description="Disordered" evidence="1">
    <location>
        <begin position="362"/>
        <end position="383"/>
    </location>
</feature>
<gene>
    <name evidence="2" type="ORF">BESB_020540</name>
</gene>
<dbReference type="GeneID" id="40307115"/>
<dbReference type="STRING" id="94643.A0A2A9M8U3"/>
<keyword evidence="3" id="KW-1185">Reference proteome</keyword>
<evidence type="ECO:0000256" key="1">
    <source>
        <dbReference type="SAM" id="MobiDB-lite"/>
    </source>
</evidence>
<dbReference type="EMBL" id="NWUJ01000012">
    <property type="protein sequence ID" value="PFH32113.1"/>
    <property type="molecule type" value="Genomic_DNA"/>
</dbReference>
<evidence type="ECO:0000313" key="2">
    <source>
        <dbReference type="EMBL" id="PFH32113.1"/>
    </source>
</evidence>
<dbReference type="OrthoDB" id="329876at2759"/>
<dbReference type="KEGG" id="bbes:BESB_020540"/>
<accession>A0A2A9M8U3</accession>
<proteinExistence type="predicted"/>
<dbReference type="PANTHER" id="PTHR40861">
    <property type="entry name" value="DUF2183 DOMAIN-CONTAINING PROTEIN"/>
    <property type="match status" value="1"/>
</dbReference>
<evidence type="ECO:0000313" key="3">
    <source>
        <dbReference type="Proteomes" id="UP000224006"/>
    </source>
</evidence>
<sequence>MVRVPSNHLSRAVGMAQSGLRGRGASRALAHVPSLPGSLLLLGGLLVCCAVSAAGSLSSAAQQQRGVESLLDNLACVDSSPAVAPLSGSSWEQLRCVDAAAVSLLSSRKAVQPGNVLLMLDIDDTLIASGGWSAVMGKSLGGVDDRYARGSDYPGLGSVLFLTALGPHARHSKTGQLREFAPPTNVMVVTARPNLSLFRPEHLFTQLSSILLRGARQIMGEAAPPWRVGSENVINPVRALAGCGARGENKLAFITKVMANGQPIGDSFIDDKTKYIFVGDTAERDLEVGVGLATVASEFMLAHFVHVIHSHKDPAAKQSISSPQKLDEDLLNRAGAALQDALVGAARAAFTAGRLLKEAEADKSARHRAAPEGLLGNQSSSKQKTSFYDTLGNTSRFGIKLGNTLVDAISLTYEVTISADDEDGPRSCAQLSARQAYQVGTLVGDKIRAILDLYEHRWRQSYARFRGMDDQAPTSPPRMPPLFFVKCTGVKLRVADDVKLSSPLGEWISEIAGASANSVRVRFRGNPALAPGSELRLASLKDGELLDEVGTPVVPYVTSVSAVTQAYALGLVDLTDVVVAVRKTFEALRSQGPLARPARLASLLDHQHDLEALLALLFPGGVAALPASVPARVRAMAEFLEQVLQVQKAFIRRAAYIRASPDRMASCVREMEAAADLHYFNRVKRERANAAEKSAGPSFSRNQMLIFTRAFAEIACEYDVEIASVKLAGATELEGLSVLLSRLVRQLLSTADETVSGSEGAQKEKKQAESSSRLRASAGLVNLAEKSPRDKIDESPSTGGGAACQLSEEARATFAAMYETFCSAVAPNVCQLLKSRLFDSGVFHDLLFLAQERAARNLKPLRLPHLGRVLFADHQTPEHFQSRHQKPAESLIGAVGATLDEAMKEQAASGFLFATWPVPDSSSRWKHVAASLQMVVDCDLFAPPQQ</sequence>
<feature type="region of interest" description="Disordered" evidence="1">
    <location>
        <begin position="754"/>
        <end position="775"/>
    </location>
</feature>
<comment type="caution">
    <text evidence="2">The sequence shown here is derived from an EMBL/GenBank/DDBJ whole genome shotgun (WGS) entry which is preliminary data.</text>
</comment>
<name>A0A2A9M8U3_BESBE</name>
<dbReference type="PANTHER" id="PTHR40861:SF1">
    <property type="entry name" value="PHOSPHATIDATE PHOSPHATASE APP1 CATALYTIC DOMAIN-CONTAINING PROTEIN"/>
    <property type="match status" value="1"/>
</dbReference>
<dbReference type="RefSeq" id="XP_029216122.1">
    <property type="nucleotide sequence ID" value="XM_029360763.1"/>
</dbReference>
<protein>
    <submittedName>
        <fullName evidence="2">Uncharacterized protein</fullName>
    </submittedName>
</protein>
<dbReference type="AlphaFoldDB" id="A0A2A9M8U3"/>